<accession>A0A4C1YPB1</accession>
<keyword evidence="3" id="KW-1185">Reference proteome</keyword>
<evidence type="ECO:0000313" key="3">
    <source>
        <dbReference type="Proteomes" id="UP000299102"/>
    </source>
</evidence>
<dbReference type="EMBL" id="BGZK01001311">
    <property type="protein sequence ID" value="GBP76960.1"/>
    <property type="molecule type" value="Genomic_DNA"/>
</dbReference>
<dbReference type="Proteomes" id="UP000299102">
    <property type="component" value="Unassembled WGS sequence"/>
</dbReference>
<gene>
    <name evidence="2" type="ORF">EVAR_45040_1</name>
</gene>
<feature type="region of interest" description="Disordered" evidence="1">
    <location>
        <begin position="1"/>
        <end position="41"/>
    </location>
</feature>
<comment type="caution">
    <text evidence="2">The sequence shown here is derived from an EMBL/GenBank/DDBJ whole genome shotgun (WGS) entry which is preliminary data.</text>
</comment>
<proteinExistence type="predicted"/>
<organism evidence="2 3">
    <name type="scientific">Eumeta variegata</name>
    <name type="common">Bagworm moth</name>
    <name type="synonym">Eumeta japonica</name>
    <dbReference type="NCBI Taxonomy" id="151549"/>
    <lineage>
        <taxon>Eukaryota</taxon>
        <taxon>Metazoa</taxon>
        <taxon>Ecdysozoa</taxon>
        <taxon>Arthropoda</taxon>
        <taxon>Hexapoda</taxon>
        <taxon>Insecta</taxon>
        <taxon>Pterygota</taxon>
        <taxon>Neoptera</taxon>
        <taxon>Endopterygota</taxon>
        <taxon>Lepidoptera</taxon>
        <taxon>Glossata</taxon>
        <taxon>Ditrysia</taxon>
        <taxon>Tineoidea</taxon>
        <taxon>Psychidae</taxon>
        <taxon>Oiketicinae</taxon>
        <taxon>Eumeta</taxon>
    </lineage>
</organism>
<feature type="compositionally biased region" description="Low complexity" evidence="1">
    <location>
        <begin position="159"/>
        <end position="168"/>
    </location>
</feature>
<evidence type="ECO:0000313" key="2">
    <source>
        <dbReference type="EMBL" id="GBP76960.1"/>
    </source>
</evidence>
<feature type="region of interest" description="Disordered" evidence="1">
    <location>
        <begin position="158"/>
        <end position="180"/>
    </location>
</feature>
<protein>
    <submittedName>
        <fullName evidence="2">Uncharacterized protein</fullName>
    </submittedName>
</protein>
<name>A0A4C1YPB1_EUMVA</name>
<dbReference type="AlphaFoldDB" id="A0A4C1YPB1"/>
<sequence>MTNGSLVEQVKKGKKTSEAAGGGTRRSQREEEAQRTPVRGPIEAGTRIESEISAGAAEGGIEIEIGIKIANGTGTGVEAGCGRCSRWTLVTCTQWGITRTSRMHAIHTTFGVTSGPTTLSPRSIPWAVHDRVVRVTIAAVISLSRVALVAQVTRGPIDSSPAVASSSSKKQGTRRGAGALAEPSAAAFTAKFTQPQPAHPRPIKLIDGMSVQGENFQYRPIMKPKPADEFRRGPAAAPLSP</sequence>
<evidence type="ECO:0000256" key="1">
    <source>
        <dbReference type="SAM" id="MobiDB-lite"/>
    </source>
</evidence>
<reference evidence="2 3" key="1">
    <citation type="journal article" date="2019" name="Commun. Biol.">
        <title>The bagworm genome reveals a unique fibroin gene that provides high tensile strength.</title>
        <authorList>
            <person name="Kono N."/>
            <person name="Nakamura H."/>
            <person name="Ohtoshi R."/>
            <person name="Tomita M."/>
            <person name="Numata K."/>
            <person name="Arakawa K."/>
        </authorList>
    </citation>
    <scope>NUCLEOTIDE SEQUENCE [LARGE SCALE GENOMIC DNA]</scope>
</reference>
<feature type="region of interest" description="Disordered" evidence="1">
    <location>
        <begin position="218"/>
        <end position="241"/>
    </location>
</feature>